<evidence type="ECO:0000313" key="4">
    <source>
        <dbReference type="Proteomes" id="UP001620409"/>
    </source>
</evidence>
<dbReference type="CDD" id="cd08566">
    <property type="entry name" value="GDPD_AtGDE_like"/>
    <property type="match status" value="1"/>
</dbReference>
<feature type="signal peptide" evidence="1">
    <location>
        <begin position="1"/>
        <end position="31"/>
    </location>
</feature>
<dbReference type="Proteomes" id="UP001620409">
    <property type="component" value="Unassembled WGS sequence"/>
</dbReference>
<dbReference type="PROSITE" id="PS51704">
    <property type="entry name" value="GP_PDE"/>
    <property type="match status" value="1"/>
</dbReference>
<dbReference type="RefSeq" id="WP_380010808.1">
    <property type="nucleotide sequence ID" value="NZ_JADIKI010000022.1"/>
</dbReference>
<comment type="caution">
    <text evidence="3">The sequence shown here is derived from an EMBL/GenBank/DDBJ whole genome shotgun (WGS) entry which is preliminary data.</text>
</comment>
<feature type="domain" description="GP-PDE" evidence="2">
    <location>
        <begin position="57"/>
        <end position="373"/>
    </location>
</feature>
<evidence type="ECO:0000313" key="3">
    <source>
        <dbReference type="EMBL" id="MFK2855096.1"/>
    </source>
</evidence>
<organism evidence="3 4">
    <name type="scientific">Dyella humi</name>
    <dbReference type="NCBI Taxonomy" id="1770547"/>
    <lineage>
        <taxon>Bacteria</taxon>
        <taxon>Pseudomonadati</taxon>
        <taxon>Pseudomonadota</taxon>
        <taxon>Gammaproteobacteria</taxon>
        <taxon>Lysobacterales</taxon>
        <taxon>Rhodanobacteraceae</taxon>
        <taxon>Dyella</taxon>
    </lineage>
</organism>
<sequence length="413" mass="46965">MKLRSKKWPLHALKCALLLSIAAVVSPKASAAAEPCVYNNQNIISTWRGLHNDRNMVIVIAHRGWWGEHRGPSNSCGADINYFTNNPENSFWSIMDALHTGFEAVEVDIKMTRDGVPILMHDYTLGRTTNIYQLDRQNKYDPYSGRGFNPYVNQVNWYGTLEHGFLLSTDRGHVTSAPIPAFAQLLDKYKTDNTNGLLVLDVKDRAAMQEVWRLMNDHADSRGSLARNWVAVKFNLTTYPNPADLEADLYRHANPHGGSINNKWNEPFLGIPVITNNMLDKLPNLVSIEEEYMQKDYTLGVEVNLNMKNGRLQQAYNAVGNALHPVGIFNPLADPYAWTGTGENQAFFQNTGRCCYRLYTVRFDDNYIERQNWSFLYGDNWKAFDFITTDEAGGMIDDLTAKHLRQGNNLMMN</sequence>
<keyword evidence="1" id="KW-0732">Signal</keyword>
<dbReference type="PANTHER" id="PTHR46320">
    <property type="entry name" value="GLYCEROPHOSPHODIESTER PHOSPHODIESTERASE 1"/>
    <property type="match status" value="1"/>
</dbReference>
<dbReference type="Gene3D" id="3.20.20.190">
    <property type="entry name" value="Phosphatidylinositol (PI) phosphodiesterase"/>
    <property type="match status" value="1"/>
</dbReference>
<evidence type="ECO:0000259" key="2">
    <source>
        <dbReference type="PROSITE" id="PS51704"/>
    </source>
</evidence>
<feature type="chain" id="PRO_5045066156" evidence="1">
    <location>
        <begin position="32"/>
        <end position="413"/>
    </location>
</feature>
<evidence type="ECO:0000256" key="1">
    <source>
        <dbReference type="SAM" id="SignalP"/>
    </source>
</evidence>
<dbReference type="SUPFAM" id="SSF51695">
    <property type="entry name" value="PLC-like phosphodiesterases"/>
    <property type="match status" value="1"/>
</dbReference>
<protein>
    <submittedName>
        <fullName evidence="3">Glycerophosphodiester phosphodiesterase family protein</fullName>
    </submittedName>
</protein>
<dbReference type="EMBL" id="JADIKI010000022">
    <property type="protein sequence ID" value="MFK2855096.1"/>
    <property type="molecule type" value="Genomic_DNA"/>
</dbReference>
<dbReference type="PANTHER" id="PTHR46320:SF1">
    <property type="entry name" value="GLYCEROPHOSPHODIESTER PHOSPHODIESTERASE 1"/>
    <property type="match status" value="1"/>
</dbReference>
<reference evidence="3 4" key="1">
    <citation type="submission" date="2020-10" db="EMBL/GenBank/DDBJ databases">
        <title>Phylogeny of dyella-like bacteria.</title>
        <authorList>
            <person name="Fu J."/>
        </authorList>
    </citation>
    <scope>NUCLEOTIDE SEQUENCE [LARGE SCALE GENOMIC DNA]</scope>
    <source>
        <strain evidence="3 4">DHG40</strain>
    </source>
</reference>
<keyword evidence="4" id="KW-1185">Reference proteome</keyword>
<gene>
    <name evidence="3" type="ORF">ISP18_10885</name>
</gene>
<proteinExistence type="predicted"/>
<dbReference type="Pfam" id="PF03009">
    <property type="entry name" value="GDPD"/>
    <property type="match status" value="1"/>
</dbReference>
<dbReference type="InterPro" id="IPR030395">
    <property type="entry name" value="GP_PDE_dom"/>
</dbReference>
<dbReference type="InterPro" id="IPR017946">
    <property type="entry name" value="PLC-like_Pdiesterase_TIM-brl"/>
</dbReference>
<accession>A0ABW8IIR8</accession>
<name>A0ABW8IIR8_9GAMM</name>